<feature type="compositionally biased region" description="Polar residues" evidence="5">
    <location>
        <begin position="1089"/>
        <end position="1098"/>
    </location>
</feature>
<accession>A0ABQ9YBZ5</accession>
<dbReference type="GO" id="GO:0003743">
    <property type="term" value="F:translation initiation factor activity"/>
    <property type="evidence" value="ECO:0007669"/>
    <property type="project" value="UniProtKB-KW"/>
</dbReference>
<sequence length="1156" mass="133830">MSYRDHHDSVHIQAKNMIQIGAIETALDILQASLLRKRDFNRDYEDAAKLFVQLAVKQKKDLSVIKEVLTQYRFNSQNVAIQSFGIVLQTFLDSAQEQVKAAEQTKQDISAPADDPNKDATTALRQTSHDVDVIAPLHQFLFASYRMCLDLIRAHLKLDTLYERIVKLAFEFCVTNQRKKDFSYICDQLRNHLEKLISGESFTQGRSAIISTSEGIHRQLQIRLDQMDTAVKLGSYKEAFKTVEDIQRLLQTSTLPIRASFLRVYYTKLADLFWICNHFFLHSQVEFELFLLRLISYQHRREGQSAKRDQEAMEEIQTAAILALLSALCIPQMEPEKMNNDIVLRNQAERDRMADFATTLGFNKRTDRKTYIEELLEKDILNIVPQPIAELFKVAENECQPKILSRESKRLLEAVKELPIAAPYYQAIKHVLIVKIVKQCSLVYSSLSLTTLGQLCFDLSPVTLQLSLFSIFKQTGITARINQRTNSIVFLSSLEDTGSFLTSKSKSNLLSRFACEVHRSVCVLAETLEPHNKSRASSINEPPSLKCILESAIAGSSDRMDTHTVRTYFLKVMAALPQTRNDILKRSLIIEERKEYREIRNRQISEKDLRIRQLEHEEKEREERERRMKEQKKRDDEEKRYKEQQRRIGIAKQFASVLKVTIDPDLLAKGDADSIEQYVKTKEEELNRLQIGTTRVVKQAIQQRDFFIRAAREREIPLRREFQKKAEEKAYQNYLDVKEERAHKDREEWERLIKLRESIHPMEHDARIFMEAIDAKRQNVHRIRNALAEMLQNQRQMMREEDERMTALIEWEIEEERRAEEEEYIRFEREKQDRLAKEKLERDRLQMEKARAASAWKQKAQNPEATTTKPAVVNDPFKRRDDDSPAPSNDSTPVPPEEQKPRTTPAWKQKAQTSETTRKPAADNDPWKRRDDESPAPSKDTTPVPSEEQKPRATPAWKQKAQNTETTTRKPAADNDPWKRRDDESPVPSNDSTPVPSDEQKPRATPAWKQKAQNTEPTRKPAADNDPWKRRDDESPVPSNDSTPVPSDEQKPRATPAWKQKAQNSEATARKPAADNDPWKRRGDDSPAPSKSPTQTTAEKPKAGSWKDKLQKTVEQPSETRDKGDEGWETTTKKKSRRKADEEDDGWSSVPSKSRQ</sequence>
<evidence type="ECO:0000313" key="7">
    <source>
        <dbReference type="EMBL" id="KAK2961245.1"/>
    </source>
</evidence>
<dbReference type="Pfam" id="PF22591">
    <property type="entry name" value="eIF3a_PCI_TPR-like"/>
    <property type="match status" value="1"/>
</dbReference>
<feature type="compositionally biased region" description="Basic and acidic residues" evidence="5">
    <location>
        <begin position="1068"/>
        <end position="1085"/>
    </location>
</feature>
<dbReference type="EMBL" id="JARBJD010000017">
    <property type="protein sequence ID" value="KAK2961245.1"/>
    <property type="molecule type" value="Genomic_DNA"/>
</dbReference>
<organism evidence="7 8">
    <name type="scientific">Blattamonas nauphoetae</name>
    <dbReference type="NCBI Taxonomy" id="2049346"/>
    <lineage>
        <taxon>Eukaryota</taxon>
        <taxon>Metamonada</taxon>
        <taxon>Preaxostyla</taxon>
        <taxon>Oxymonadida</taxon>
        <taxon>Blattamonas</taxon>
    </lineage>
</organism>
<feature type="region of interest" description="Disordered" evidence="5">
    <location>
        <begin position="851"/>
        <end position="1156"/>
    </location>
</feature>
<dbReference type="Proteomes" id="UP001281761">
    <property type="component" value="Unassembled WGS sequence"/>
</dbReference>
<comment type="caution">
    <text evidence="7">The sequence shown here is derived from an EMBL/GenBank/DDBJ whole genome shotgun (WGS) entry which is preliminary data.</text>
</comment>
<keyword evidence="1" id="KW-0963">Cytoplasm</keyword>
<dbReference type="PANTHER" id="PTHR14005">
    <property type="entry name" value="EUKARYOTIC TRANSLATION INITIATION FACTOR 3, THETA SUBUNIT"/>
    <property type="match status" value="1"/>
</dbReference>
<keyword evidence="3" id="KW-0648">Protein biosynthesis</keyword>
<dbReference type="Gene3D" id="1.25.40.860">
    <property type="match status" value="1"/>
</dbReference>
<keyword evidence="4" id="KW-0175">Coiled coil</keyword>
<protein>
    <submittedName>
        <fullName evidence="7">Eukaryotic translation initiation factor 3 subunit A</fullName>
    </submittedName>
</protein>
<dbReference type="InterPro" id="IPR027512">
    <property type="entry name" value="EIF3A"/>
</dbReference>
<evidence type="ECO:0000256" key="3">
    <source>
        <dbReference type="ARBA" id="ARBA00022917"/>
    </source>
</evidence>
<evidence type="ECO:0000256" key="5">
    <source>
        <dbReference type="SAM" id="MobiDB-lite"/>
    </source>
</evidence>
<evidence type="ECO:0000313" key="8">
    <source>
        <dbReference type="Proteomes" id="UP001281761"/>
    </source>
</evidence>
<feature type="region of interest" description="Disordered" evidence="5">
    <location>
        <begin position="617"/>
        <end position="643"/>
    </location>
</feature>
<evidence type="ECO:0000259" key="6">
    <source>
        <dbReference type="Pfam" id="PF22591"/>
    </source>
</evidence>
<keyword evidence="2 7" id="KW-0396">Initiation factor</keyword>
<evidence type="ECO:0000256" key="4">
    <source>
        <dbReference type="SAM" id="Coils"/>
    </source>
</evidence>
<feature type="compositionally biased region" description="Basic and acidic residues" evidence="5">
    <location>
        <begin position="1099"/>
        <end position="1126"/>
    </location>
</feature>
<feature type="coiled-coil region" evidence="4">
    <location>
        <begin position="773"/>
        <end position="804"/>
    </location>
</feature>
<evidence type="ECO:0000256" key="2">
    <source>
        <dbReference type="ARBA" id="ARBA00022540"/>
    </source>
</evidence>
<feature type="compositionally biased region" description="Basic and acidic residues" evidence="5">
    <location>
        <begin position="916"/>
        <end position="933"/>
    </location>
</feature>
<proteinExistence type="predicted"/>
<evidence type="ECO:0000256" key="1">
    <source>
        <dbReference type="ARBA" id="ARBA00022490"/>
    </source>
</evidence>
<feature type="compositionally biased region" description="Basic and acidic residues" evidence="5">
    <location>
        <begin position="1017"/>
        <end position="1034"/>
    </location>
</feature>
<gene>
    <name evidence="7" type="ORF">BLNAU_3691</name>
</gene>
<keyword evidence="8" id="KW-1185">Reference proteome</keyword>
<feature type="compositionally biased region" description="Basic and acidic residues" evidence="5">
    <location>
        <begin position="967"/>
        <end position="984"/>
    </location>
</feature>
<dbReference type="PANTHER" id="PTHR14005:SF0">
    <property type="entry name" value="EUKARYOTIC TRANSLATION INITIATION FACTOR 3 SUBUNIT A"/>
    <property type="match status" value="1"/>
</dbReference>
<feature type="compositionally biased region" description="Polar residues" evidence="5">
    <location>
        <begin position="859"/>
        <end position="869"/>
    </location>
</feature>
<dbReference type="InterPro" id="IPR054711">
    <property type="entry name" value="eIF3a_PCI_TPR-like"/>
</dbReference>
<name>A0ABQ9YBZ5_9EUKA</name>
<dbReference type="Gene3D" id="4.10.860.10">
    <property type="entry name" value="UVR domain"/>
    <property type="match status" value="1"/>
</dbReference>
<feature type="domain" description="eIF3a PCI" evidence="6">
    <location>
        <begin position="13"/>
        <end position="401"/>
    </location>
</feature>
<reference evidence="7 8" key="1">
    <citation type="journal article" date="2022" name="bioRxiv">
        <title>Genomics of Preaxostyla Flagellates Illuminates Evolutionary Transitions and the Path Towards Mitochondrial Loss.</title>
        <authorList>
            <person name="Novak L.V.F."/>
            <person name="Treitli S.C."/>
            <person name="Pyrih J."/>
            <person name="Halakuc P."/>
            <person name="Pipaliya S.V."/>
            <person name="Vacek V."/>
            <person name="Brzon O."/>
            <person name="Soukal P."/>
            <person name="Eme L."/>
            <person name="Dacks J.B."/>
            <person name="Karnkowska A."/>
            <person name="Elias M."/>
            <person name="Hampl V."/>
        </authorList>
    </citation>
    <scope>NUCLEOTIDE SEQUENCE [LARGE SCALE GENOMIC DNA]</scope>
    <source>
        <strain evidence="7">NAU3</strain>
        <tissue evidence="7">Gut</tissue>
    </source>
</reference>